<keyword evidence="2" id="KW-1133">Transmembrane helix</keyword>
<keyword evidence="2" id="KW-0472">Membrane</keyword>
<feature type="compositionally biased region" description="Basic and acidic residues" evidence="1">
    <location>
        <begin position="399"/>
        <end position="416"/>
    </location>
</feature>
<feature type="region of interest" description="Disordered" evidence="1">
    <location>
        <begin position="287"/>
        <end position="309"/>
    </location>
</feature>
<evidence type="ECO:0000256" key="1">
    <source>
        <dbReference type="SAM" id="MobiDB-lite"/>
    </source>
</evidence>
<name>A0ABR2WN68_9FUNG</name>
<feature type="transmembrane region" description="Helical" evidence="2">
    <location>
        <begin position="152"/>
        <end position="172"/>
    </location>
</feature>
<reference evidence="4 5" key="1">
    <citation type="submission" date="2023-04" db="EMBL/GenBank/DDBJ databases">
        <title>Genome of Basidiobolus ranarum AG-B5.</title>
        <authorList>
            <person name="Stajich J.E."/>
            <person name="Carter-House D."/>
            <person name="Gryganskyi A."/>
        </authorList>
    </citation>
    <scope>NUCLEOTIDE SEQUENCE [LARGE SCALE GENOMIC DNA]</scope>
    <source>
        <strain evidence="4 5">AG-B5</strain>
    </source>
</reference>
<comment type="caution">
    <text evidence="4">The sequence shown here is derived from an EMBL/GenBank/DDBJ whole genome shotgun (WGS) entry which is preliminary data.</text>
</comment>
<feature type="compositionally biased region" description="Basic and acidic residues" evidence="1">
    <location>
        <begin position="330"/>
        <end position="355"/>
    </location>
</feature>
<protein>
    <submittedName>
        <fullName evidence="4">Uncharacterized protein</fullName>
    </submittedName>
</protein>
<evidence type="ECO:0000313" key="5">
    <source>
        <dbReference type="Proteomes" id="UP001479436"/>
    </source>
</evidence>
<evidence type="ECO:0000256" key="3">
    <source>
        <dbReference type="SAM" id="SignalP"/>
    </source>
</evidence>
<gene>
    <name evidence="4" type="ORF">K7432_010862</name>
</gene>
<accession>A0ABR2WN68</accession>
<organism evidence="4 5">
    <name type="scientific">Basidiobolus ranarum</name>
    <dbReference type="NCBI Taxonomy" id="34480"/>
    <lineage>
        <taxon>Eukaryota</taxon>
        <taxon>Fungi</taxon>
        <taxon>Fungi incertae sedis</taxon>
        <taxon>Zoopagomycota</taxon>
        <taxon>Entomophthoromycotina</taxon>
        <taxon>Basidiobolomycetes</taxon>
        <taxon>Basidiobolales</taxon>
        <taxon>Basidiobolaceae</taxon>
        <taxon>Basidiobolus</taxon>
    </lineage>
</organism>
<evidence type="ECO:0000313" key="4">
    <source>
        <dbReference type="EMBL" id="KAK9762919.1"/>
    </source>
</evidence>
<dbReference type="EMBL" id="JASJQH010000784">
    <property type="protein sequence ID" value="KAK9762919.1"/>
    <property type="molecule type" value="Genomic_DNA"/>
</dbReference>
<evidence type="ECO:0000256" key="2">
    <source>
        <dbReference type="SAM" id="Phobius"/>
    </source>
</evidence>
<feature type="region of interest" description="Disordered" evidence="1">
    <location>
        <begin position="329"/>
        <end position="513"/>
    </location>
</feature>
<feature type="signal peptide" evidence="3">
    <location>
        <begin position="1"/>
        <end position="24"/>
    </location>
</feature>
<proteinExistence type="predicted"/>
<keyword evidence="5" id="KW-1185">Reference proteome</keyword>
<keyword evidence="3" id="KW-0732">Signal</keyword>
<feature type="compositionally biased region" description="Polar residues" evidence="1">
    <location>
        <begin position="361"/>
        <end position="397"/>
    </location>
</feature>
<sequence length="607" mass="68044">MAITSIKLWVIFLSSVFNLSGARGDCCYVVVPKLIEAFNFYVAVQARHSDISTRDNTYRSEISFPTDYQVREFPNFCTRGNNATNVFTCTQREDLFSARFLLFTPENSNKEPLLSINIYSEICGKRDYCPKPTPVDKGAMSLGPFGVYPRPLAIASICIFGTAILCGIYLVYRSNRVRLLANRSTNPGCIGNQTRSRKVLNWPFFMCGCCTSIPICSRKTKHSHKGLPTNMIEVYNPNTNEVPGRNPTVGNPIRSLRSISVHELGSGLKDGLGSTLPRCSLILDSAPNGEVPVSNEDSSQNKSDKQARNSKLVAKADLYRTQSAVIAHADSVKRPDHPDGVHISRTDSTKNKSKEPLININEWSNTKVNDSTPTSVSRDISRSSTINRGLSRHSSTYRAKKEDVRRTQSFRRDSTTKHASSRRTPSVGNEKPNEMQRTSSTRHLKDKPIDKIQPSRSSSLRTVSDIQKPQQIYREQNRTSQASGTLSRKVSLRNQESHNDLQRGRSMKRRPSARISYRYSRDFTLTYTISDTNSGQGFNTNEAYSQLRRSNTSRSIQVEGRNSLLENNEAVLQVSARRSTLKDNIEYGKALGIILQDETPKASTSRE</sequence>
<feature type="chain" id="PRO_5046502704" evidence="3">
    <location>
        <begin position="25"/>
        <end position="607"/>
    </location>
</feature>
<dbReference type="Proteomes" id="UP001479436">
    <property type="component" value="Unassembled WGS sequence"/>
</dbReference>
<feature type="compositionally biased region" description="Polar residues" evidence="1">
    <location>
        <begin position="454"/>
        <end position="494"/>
    </location>
</feature>
<keyword evidence="2" id="KW-0812">Transmembrane</keyword>